<proteinExistence type="predicted"/>
<organism evidence="1 2">
    <name type="scientific">Erwinia piriflorinigrans CFBP 5888</name>
    <dbReference type="NCBI Taxonomy" id="1161919"/>
    <lineage>
        <taxon>Bacteria</taxon>
        <taxon>Pseudomonadati</taxon>
        <taxon>Pseudomonadota</taxon>
        <taxon>Gammaproteobacteria</taxon>
        <taxon>Enterobacterales</taxon>
        <taxon>Erwiniaceae</taxon>
        <taxon>Erwinia</taxon>
    </lineage>
</organism>
<reference evidence="1 2" key="1">
    <citation type="journal article" date="2013" name="Syst. Appl. Microbiol.">
        <title>Phylogenetic position and virulence apparatus of the pear flower necrosis pathogen Erwinia piriflorinigrans CFBP 5888T as assessed by comparative genomics.</title>
        <authorList>
            <person name="Smits T.H."/>
            <person name="Rezzonico F."/>
            <person name="Lopez M.M."/>
            <person name="Blom J."/>
            <person name="Goesmann A."/>
            <person name="Frey J.E."/>
            <person name="Duffy B."/>
        </authorList>
    </citation>
    <scope>NUCLEOTIDE SEQUENCE [LARGE SCALE GENOMIC DNA]</scope>
    <source>
        <strain evidence="2">CFBP5888</strain>
    </source>
</reference>
<dbReference type="EMBL" id="CAHS01000022">
    <property type="protein sequence ID" value="CCG88958.1"/>
    <property type="molecule type" value="Genomic_DNA"/>
</dbReference>
<name>V5ZC42_9GAMM</name>
<protein>
    <submittedName>
        <fullName evidence="1">Uncharacterized protein</fullName>
    </submittedName>
</protein>
<sequence length="32" mass="3797">MKKIFVYNRLTFHLTLSLPGIQSSDLMRTRQT</sequence>
<accession>V5ZC42</accession>
<gene>
    <name evidence="1" type="ORF">EPIR_3595</name>
</gene>
<keyword evidence="2" id="KW-1185">Reference proteome</keyword>
<dbReference type="Proteomes" id="UP000018217">
    <property type="component" value="Unassembled WGS sequence"/>
</dbReference>
<evidence type="ECO:0000313" key="2">
    <source>
        <dbReference type="Proteomes" id="UP000018217"/>
    </source>
</evidence>
<dbReference type="AlphaFoldDB" id="V5ZC42"/>
<dbReference type="STRING" id="1161919.EPIR_3595"/>
<evidence type="ECO:0000313" key="1">
    <source>
        <dbReference type="EMBL" id="CCG88958.1"/>
    </source>
</evidence>
<comment type="caution">
    <text evidence="1">The sequence shown here is derived from an EMBL/GenBank/DDBJ whole genome shotgun (WGS) entry which is preliminary data.</text>
</comment>